<dbReference type="PANTHER" id="PTHR43031">
    <property type="entry name" value="FAD-DEPENDENT OXIDOREDUCTASE"/>
    <property type="match status" value="1"/>
</dbReference>
<keyword evidence="4" id="KW-1185">Reference proteome</keyword>
<dbReference type="InterPro" id="IPR036873">
    <property type="entry name" value="Rhodanese-like_dom_sf"/>
</dbReference>
<sequence length="193" mass="22146">MKVKTLLTALIVFLAVGFSTAYGADPANGTLDLVAGEKKILAEFKKEIPIDRIINVEQFKKIVDEVNAGTREAYLLDLRSAPEFYTFHIEGADNIHAGHVYTIPRHIADANAEIYIYCRTSHRAFYVAHFLYDYGYTNIWLVDGGMLAWLKAGYPVVNQYMGKFVAKYENFDNDYSSDYRETGKYRVREFHPY</sequence>
<reference evidence="3 4" key="1">
    <citation type="submission" date="2019-05" db="EMBL/GenBank/DDBJ databases">
        <title>The Complete Genome Sequence of the n-alkane-degrading Desulfoglaeba alkanexedens ALDC reveals multiple alkylsuccinate synthase gene clusters.</title>
        <authorList>
            <person name="Callaghan A.V."/>
            <person name="Davidova I.A."/>
            <person name="Duncan K.E."/>
            <person name="Morris B."/>
            <person name="McInerney M.J."/>
        </authorList>
    </citation>
    <scope>NUCLEOTIDE SEQUENCE [LARGE SCALE GENOMIC DNA]</scope>
    <source>
        <strain evidence="3 4">ALDC</strain>
    </source>
</reference>
<keyword evidence="1" id="KW-0732">Signal</keyword>
<feature type="domain" description="Rhodanese" evidence="2">
    <location>
        <begin position="69"/>
        <end position="158"/>
    </location>
</feature>
<dbReference type="InterPro" id="IPR001763">
    <property type="entry name" value="Rhodanese-like_dom"/>
</dbReference>
<feature type="chain" id="PRO_5020293926" evidence="1">
    <location>
        <begin position="24"/>
        <end position="193"/>
    </location>
</feature>
<dbReference type="Proteomes" id="UP000298602">
    <property type="component" value="Chromosome"/>
</dbReference>
<dbReference type="KEGG" id="dax:FDQ92_00420"/>
<dbReference type="RefSeq" id="WP_137422772.1">
    <property type="nucleotide sequence ID" value="NZ_CP040098.1"/>
</dbReference>
<evidence type="ECO:0000313" key="3">
    <source>
        <dbReference type="EMBL" id="QCQ20802.1"/>
    </source>
</evidence>
<dbReference type="PANTHER" id="PTHR43031:SF1">
    <property type="entry name" value="PYRIDINE NUCLEOTIDE-DISULPHIDE OXIDOREDUCTASE"/>
    <property type="match status" value="1"/>
</dbReference>
<dbReference type="OrthoDB" id="9789348at2"/>
<dbReference type="AlphaFoldDB" id="A0A4P8L249"/>
<dbReference type="InterPro" id="IPR050229">
    <property type="entry name" value="GlpE_sulfurtransferase"/>
</dbReference>
<name>A0A4P8L249_9BACT</name>
<dbReference type="SUPFAM" id="SSF52821">
    <property type="entry name" value="Rhodanese/Cell cycle control phosphatase"/>
    <property type="match status" value="1"/>
</dbReference>
<accession>A0A4P8L249</accession>
<evidence type="ECO:0000256" key="1">
    <source>
        <dbReference type="SAM" id="SignalP"/>
    </source>
</evidence>
<proteinExistence type="predicted"/>
<reference evidence="3 4" key="2">
    <citation type="submission" date="2019-05" db="EMBL/GenBank/DDBJ databases">
        <authorList>
            <person name="Suflita J.M."/>
            <person name="Marks C.R."/>
        </authorList>
    </citation>
    <scope>NUCLEOTIDE SEQUENCE [LARGE SCALE GENOMIC DNA]</scope>
    <source>
        <strain evidence="3 4">ALDC</strain>
    </source>
</reference>
<evidence type="ECO:0000313" key="4">
    <source>
        <dbReference type="Proteomes" id="UP000298602"/>
    </source>
</evidence>
<dbReference type="SMART" id="SM00450">
    <property type="entry name" value="RHOD"/>
    <property type="match status" value="1"/>
</dbReference>
<dbReference type="CDD" id="cd00158">
    <property type="entry name" value="RHOD"/>
    <property type="match status" value="1"/>
</dbReference>
<dbReference type="Pfam" id="PF00581">
    <property type="entry name" value="Rhodanese"/>
    <property type="match status" value="1"/>
</dbReference>
<feature type="signal peptide" evidence="1">
    <location>
        <begin position="1"/>
        <end position="23"/>
    </location>
</feature>
<dbReference type="PROSITE" id="PS50206">
    <property type="entry name" value="RHODANESE_3"/>
    <property type="match status" value="1"/>
</dbReference>
<organism evidence="3 4">
    <name type="scientific">Desulfoglaeba alkanexedens ALDC</name>
    <dbReference type="NCBI Taxonomy" id="980445"/>
    <lineage>
        <taxon>Bacteria</taxon>
        <taxon>Pseudomonadati</taxon>
        <taxon>Thermodesulfobacteriota</taxon>
        <taxon>Syntrophobacteria</taxon>
        <taxon>Syntrophobacterales</taxon>
        <taxon>Syntrophobacteraceae</taxon>
        <taxon>Desulfoglaeba</taxon>
    </lineage>
</organism>
<protein>
    <submittedName>
        <fullName evidence="3">Rhodanese-like domain-containing protein</fullName>
    </submittedName>
</protein>
<dbReference type="EMBL" id="CP040098">
    <property type="protein sequence ID" value="QCQ20802.1"/>
    <property type="molecule type" value="Genomic_DNA"/>
</dbReference>
<evidence type="ECO:0000259" key="2">
    <source>
        <dbReference type="PROSITE" id="PS50206"/>
    </source>
</evidence>
<dbReference type="Gene3D" id="3.40.250.10">
    <property type="entry name" value="Rhodanese-like domain"/>
    <property type="match status" value="1"/>
</dbReference>
<gene>
    <name evidence="3" type="ORF">FDQ92_00420</name>
</gene>